<reference evidence="1 2" key="1">
    <citation type="submission" date="2015-07" db="EMBL/GenBank/DDBJ databases">
        <title>Comparative genomics of the Sigatoka disease complex on banana suggests a link between parallel evolutionary changes in Pseudocercospora fijiensis and Pseudocercospora eumusae and increased virulence on the banana host.</title>
        <authorList>
            <person name="Chang T.-C."/>
            <person name="Salvucci A."/>
            <person name="Crous P.W."/>
            <person name="Stergiopoulos I."/>
        </authorList>
    </citation>
    <scope>NUCLEOTIDE SEQUENCE [LARGE SCALE GENOMIC DNA]</scope>
    <source>
        <strain evidence="1 2">CBS 116634</strain>
    </source>
</reference>
<dbReference type="AlphaFoldDB" id="A0A139I3W1"/>
<evidence type="ECO:0000313" key="1">
    <source>
        <dbReference type="EMBL" id="KXT09416.1"/>
    </source>
</evidence>
<dbReference type="EMBL" id="LFZO01000345">
    <property type="protein sequence ID" value="KXT09416.1"/>
    <property type="molecule type" value="Genomic_DNA"/>
</dbReference>
<keyword evidence="2" id="KW-1185">Reference proteome</keyword>
<organism evidence="1 2">
    <name type="scientific">Pseudocercospora musae</name>
    <dbReference type="NCBI Taxonomy" id="113226"/>
    <lineage>
        <taxon>Eukaryota</taxon>
        <taxon>Fungi</taxon>
        <taxon>Dikarya</taxon>
        <taxon>Ascomycota</taxon>
        <taxon>Pezizomycotina</taxon>
        <taxon>Dothideomycetes</taxon>
        <taxon>Dothideomycetidae</taxon>
        <taxon>Mycosphaerellales</taxon>
        <taxon>Mycosphaerellaceae</taxon>
        <taxon>Pseudocercospora</taxon>
    </lineage>
</organism>
<accession>A0A139I3W1</accession>
<evidence type="ECO:0000313" key="2">
    <source>
        <dbReference type="Proteomes" id="UP000073492"/>
    </source>
</evidence>
<sequence length="66" mass="7121">MANGLDAQIHKKLASLGGSFASSLRVLHLLAGAPKAGQEVQEIQHVQLRTKTRAQHVHVTLARHPP</sequence>
<gene>
    <name evidence="1" type="ORF">AC579_8437</name>
</gene>
<protein>
    <submittedName>
        <fullName evidence="1">Uncharacterized protein</fullName>
    </submittedName>
</protein>
<proteinExistence type="predicted"/>
<comment type="caution">
    <text evidence="1">The sequence shown here is derived from an EMBL/GenBank/DDBJ whole genome shotgun (WGS) entry which is preliminary data.</text>
</comment>
<name>A0A139I3W1_9PEZI</name>
<dbReference type="EMBL" id="LFZO01000345">
    <property type="protein sequence ID" value="KXT09417.1"/>
    <property type="molecule type" value="Genomic_DNA"/>
</dbReference>
<dbReference type="Proteomes" id="UP000073492">
    <property type="component" value="Unassembled WGS sequence"/>
</dbReference>